<keyword evidence="2" id="KW-1185">Reference proteome</keyword>
<gene>
    <name evidence="1" type="ORF">EDB92DRAFT_1812881</name>
</gene>
<dbReference type="Proteomes" id="UP001201163">
    <property type="component" value="Unassembled WGS sequence"/>
</dbReference>
<evidence type="ECO:0000313" key="1">
    <source>
        <dbReference type="EMBL" id="KAH8999763.1"/>
    </source>
</evidence>
<comment type="caution">
    <text evidence="1">The sequence shown here is derived from an EMBL/GenBank/DDBJ whole genome shotgun (WGS) entry which is preliminary data.</text>
</comment>
<reference evidence="1" key="1">
    <citation type="submission" date="2022-01" db="EMBL/GenBank/DDBJ databases">
        <title>Comparative genomics reveals a dynamic genome evolution in the ectomycorrhizal milk-cap (Lactarius) mushrooms.</title>
        <authorList>
            <consortium name="DOE Joint Genome Institute"/>
            <person name="Lebreton A."/>
            <person name="Tang N."/>
            <person name="Kuo A."/>
            <person name="LaButti K."/>
            <person name="Drula E."/>
            <person name="Barry K."/>
            <person name="Clum A."/>
            <person name="Lipzen A."/>
            <person name="Mousain D."/>
            <person name="Ng V."/>
            <person name="Wang R."/>
            <person name="Wang X."/>
            <person name="Dai Y."/>
            <person name="Henrissat B."/>
            <person name="Grigoriev I.V."/>
            <person name="Guerin-Laguette A."/>
            <person name="Yu F."/>
            <person name="Martin F.M."/>
        </authorList>
    </citation>
    <scope>NUCLEOTIDE SEQUENCE</scope>
    <source>
        <strain evidence="1">QP</strain>
    </source>
</reference>
<evidence type="ECO:0000313" key="2">
    <source>
        <dbReference type="Proteomes" id="UP001201163"/>
    </source>
</evidence>
<name>A0AAD4LRN1_9AGAM</name>
<organism evidence="1 2">
    <name type="scientific">Lactarius akahatsu</name>
    <dbReference type="NCBI Taxonomy" id="416441"/>
    <lineage>
        <taxon>Eukaryota</taxon>
        <taxon>Fungi</taxon>
        <taxon>Dikarya</taxon>
        <taxon>Basidiomycota</taxon>
        <taxon>Agaricomycotina</taxon>
        <taxon>Agaricomycetes</taxon>
        <taxon>Russulales</taxon>
        <taxon>Russulaceae</taxon>
        <taxon>Lactarius</taxon>
    </lineage>
</organism>
<dbReference type="AlphaFoldDB" id="A0AAD4LRN1"/>
<dbReference type="EMBL" id="JAKELL010000003">
    <property type="protein sequence ID" value="KAH8999763.1"/>
    <property type="molecule type" value="Genomic_DNA"/>
</dbReference>
<sequence>MTSTPKICSAIGYEETGKLVAEGLVALVNRRVNIVELQNIVLLRCHGRSIVAAVVIACVIGGTGTVLRWCCGSDFCGVVGGGLVNRVQMAMATQACMRRQGGVAGPGLWHSIVGLAVVMWQGL</sequence>
<protein>
    <submittedName>
        <fullName evidence="1">Uncharacterized protein</fullName>
    </submittedName>
</protein>
<proteinExistence type="predicted"/>
<accession>A0AAD4LRN1</accession>